<dbReference type="GO" id="GO:0140359">
    <property type="term" value="F:ABC-type transporter activity"/>
    <property type="evidence" value="ECO:0007669"/>
    <property type="project" value="InterPro"/>
</dbReference>
<dbReference type="EMBL" id="AHES01000006">
    <property type="protein sequence ID" value="EOO77579.1"/>
    <property type="molecule type" value="Genomic_DNA"/>
</dbReference>
<proteinExistence type="predicted"/>
<dbReference type="InterPro" id="IPR022703">
    <property type="entry name" value="DUF3533"/>
</dbReference>
<keyword evidence="4 5" id="KW-0472">Membrane</keyword>
<dbReference type="Gene3D" id="3.40.1710.10">
    <property type="entry name" value="abc type-2 transporter like domain"/>
    <property type="match status" value="1"/>
</dbReference>
<dbReference type="GO" id="GO:0016020">
    <property type="term" value="C:membrane"/>
    <property type="evidence" value="ECO:0007669"/>
    <property type="project" value="UniProtKB-SubCell"/>
</dbReference>
<feature type="transmembrane region" description="Helical" evidence="5">
    <location>
        <begin position="360"/>
        <end position="379"/>
    </location>
</feature>
<sequence>MFKNKLLLLSPVIALLVVFIFSLTLFPTVQPKPKNLPIAIVNEDQGVEIPNQPKMNMGQTIVDNMKKTSKSEEEPAVKWVEVQNKEEVQKGLNNQEYYAALVIPKDFSTKQASLRTPQPSSPEVEIFINQGMNTAASTMAGQMLNAIVDNMNNTVRTQLLEGLKAKGATLTADQVSNVVTPITKKVTNVNEIGKNSANGNSPMSLFQPLWIASLASAAIIFIAISKTQVGTRKENFVLKLKQIVTGAIATLVIGFGLTWIADGMVGLNIPNFTDTALFLSITSFCFFLMISAVLSLVGLKGIGIFALLLFFGAPLLALAPEMMSPFYQDWIYSWLPMRFMIEGLREIFFFGKGLAWNTPLTVLVWIGVVSVVIILGTALKRSAVKGHKTELNA</sequence>
<evidence type="ECO:0000259" key="6">
    <source>
        <dbReference type="Pfam" id="PF12051"/>
    </source>
</evidence>
<dbReference type="PATRIC" id="fig|1053224.3.peg.1373"/>
<protein>
    <submittedName>
        <fullName evidence="7">YhgE/Pip domain-containing protein</fullName>
    </submittedName>
</protein>
<evidence type="ECO:0000256" key="1">
    <source>
        <dbReference type="ARBA" id="ARBA00004141"/>
    </source>
</evidence>
<dbReference type="AlphaFoldDB" id="R8HXL4"/>
<evidence type="ECO:0000256" key="5">
    <source>
        <dbReference type="SAM" id="Phobius"/>
    </source>
</evidence>
<keyword evidence="2 5" id="KW-0812">Transmembrane</keyword>
<reference evidence="7 8" key="1">
    <citation type="submission" date="2012-12" db="EMBL/GenBank/DDBJ databases">
        <title>The Genome Sequence of Bacillus cereus VD021.</title>
        <authorList>
            <consortium name="The Broad Institute Genome Sequencing Platform"/>
            <consortium name="The Broad Institute Genome Sequencing Center for Infectious Disease"/>
            <person name="Feldgarden M."/>
            <person name="Van der Auwera G.A."/>
            <person name="Mahillon J."/>
            <person name="Duprez V."/>
            <person name="Timmery S."/>
            <person name="Mattelet C."/>
            <person name="Dierick K."/>
            <person name="Sun M."/>
            <person name="Yu Z."/>
            <person name="Zhu L."/>
            <person name="Hu X."/>
            <person name="Shank E.B."/>
            <person name="Swiecicka I."/>
            <person name="Hansen B.M."/>
            <person name="Andrup L."/>
            <person name="Walker B."/>
            <person name="Young S.K."/>
            <person name="Zeng Q."/>
            <person name="Gargeya S."/>
            <person name="Fitzgerald M."/>
            <person name="Haas B."/>
            <person name="Abouelleil A."/>
            <person name="Alvarado L."/>
            <person name="Arachchi H.M."/>
            <person name="Berlin A.M."/>
            <person name="Chapman S.B."/>
            <person name="Dewar J."/>
            <person name="Goldberg J."/>
            <person name="Griggs A."/>
            <person name="Gujja S."/>
            <person name="Hansen M."/>
            <person name="Howarth C."/>
            <person name="Imamovic A."/>
            <person name="Larimer J."/>
            <person name="McCowan C."/>
            <person name="Murphy C."/>
            <person name="Neiman D."/>
            <person name="Pearson M."/>
            <person name="Priest M."/>
            <person name="Roberts A."/>
            <person name="Saif S."/>
            <person name="Shea T."/>
            <person name="Sisk P."/>
            <person name="Sykes S."/>
            <person name="Wortman J."/>
            <person name="Nusbaum C."/>
            <person name="Birren B."/>
        </authorList>
    </citation>
    <scope>NUCLEOTIDE SEQUENCE [LARGE SCALE GENOMIC DNA]</scope>
    <source>
        <strain evidence="7 8">VD021</strain>
    </source>
</reference>
<evidence type="ECO:0000256" key="3">
    <source>
        <dbReference type="ARBA" id="ARBA00022989"/>
    </source>
</evidence>
<feature type="transmembrane region" description="Helical" evidence="5">
    <location>
        <begin position="276"/>
        <end position="297"/>
    </location>
</feature>
<organism evidence="7 8">
    <name type="scientific">Bacillus cereus VD021</name>
    <dbReference type="NCBI Taxonomy" id="1053224"/>
    <lineage>
        <taxon>Bacteria</taxon>
        <taxon>Bacillati</taxon>
        <taxon>Bacillota</taxon>
        <taxon>Bacilli</taxon>
        <taxon>Bacillales</taxon>
        <taxon>Bacillaceae</taxon>
        <taxon>Bacillus</taxon>
        <taxon>Bacillus cereus group</taxon>
    </lineage>
</organism>
<evidence type="ECO:0000313" key="8">
    <source>
        <dbReference type="Proteomes" id="UP000014040"/>
    </source>
</evidence>
<accession>R8HXL4</accession>
<dbReference type="Pfam" id="PF12051">
    <property type="entry name" value="DUF3533"/>
    <property type="match status" value="1"/>
</dbReference>
<evidence type="ECO:0000256" key="4">
    <source>
        <dbReference type="ARBA" id="ARBA00023136"/>
    </source>
</evidence>
<dbReference type="HOGENOM" id="CLU_052634_0_0_9"/>
<comment type="subcellular location">
    <subcellularLocation>
        <location evidence="1">Membrane</location>
        <topology evidence="1">Multi-pass membrane protein</topology>
    </subcellularLocation>
</comment>
<feature type="domain" description="DUF3533" evidence="6">
    <location>
        <begin position="15"/>
        <end position="366"/>
    </location>
</feature>
<dbReference type="PANTHER" id="PTHR43077:SF5">
    <property type="entry name" value="PHAGE INFECTION PROTEIN"/>
    <property type="match status" value="1"/>
</dbReference>
<keyword evidence="3 5" id="KW-1133">Transmembrane helix</keyword>
<feature type="transmembrane region" description="Helical" evidence="5">
    <location>
        <begin position="205"/>
        <end position="223"/>
    </location>
</feature>
<dbReference type="Proteomes" id="UP000014040">
    <property type="component" value="Unassembled WGS sequence"/>
</dbReference>
<name>R8HXL4_BACCE</name>
<gene>
    <name evidence="7" type="ORF">IIC_01348</name>
</gene>
<dbReference type="InterPro" id="IPR051328">
    <property type="entry name" value="T7SS_ABC-Transporter"/>
</dbReference>
<feature type="transmembrane region" description="Helical" evidence="5">
    <location>
        <begin position="243"/>
        <end position="261"/>
    </location>
</feature>
<dbReference type="RefSeq" id="WP_016101108.1">
    <property type="nucleotide sequence ID" value="NZ_KB976273.1"/>
</dbReference>
<evidence type="ECO:0000313" key="7">
    <source>
        <dbReference type="EMBL" id="EOO77579.1"/>
    </source>
</evidence>
<evidence type="ECO:0000256" key="2">
    <source>
        <dbReference type="ARBA" id="ARBA00022692"/>
    </source>
</evidence>
<dbReference type="PANTHER" id="PTHR43077">
    <property type="entry name" value="TRANSPORT PERMEASE YVFS-RELATED"/>
    <property type="match status" value="1"/>
</dbReference>
<feature type="transmembrane region" description="Helical" evidence="5">
    <location>
        <begin position="304"/>
        <end position="327"/>
    </location>
</feature>
<comment type="caution">
    <text evidence="7">The sequence shown here is derived from an EMBL/GenBank/DDBJ whole genome shotgun (WGS) entry which is preliminary data.</text>
</comment>